<dbReference type="GO" id="GO:0017148">
    <property type="term" value="P:negative regulation of translation"/>
    <property type="evidence" value="ECO:0007669"/>
    <property type="project" value="UniProtKB-UniRule"/>
</dbReference>
<keyword evidence="2" id="KW-0678">Repressor</keyword>
<name>A0A9D1I0N2_9FIRM</name>
<dbReference type="GO" id="GO:0090071">
    <property type="term" value="P:negative regulation of ribosome biogenesis"/>
    <property type="evidence" value="ECO:0007669"/>
    <property type="project" value="UniProtKB-UniRule"/>
</dbReference>
<comment type="function">
    <text evidence="2">Functions as a ribosomal silencing factor. Interacts with ribosomal protein uL14 (rplN), blocking formation of intersubunit bridge B8. Prevents association of the 30S and 50S ribosomal subunits and the formation of functional ribosomes, thus repressing translation.</text>
</comment>
<dbReference type="NCBIfam" id="TIGR00090">
    <property type="entry name" value="rsfS_iojap_ybeB"/>
    <property type="match status" value="1"/>
</dbReference>
<dbReference type="InterPro" id="IPR043519">
    <property type="entry name" value="NT_sf"/>
</dbReference>
<dbReference type="EMBL" id="DVMP01000117">
    <property type="protein sequence ID" value="HIU26083.1"/>
    <property type="molecule type" value="Genomic_DNA"/>
</dbReference>
<dbReference type="AlphaFoldDB" id="A0A9D1I0N2"/>
<proteinExistence type="inferred from homology"/>
<dbReference type="PANTHER" id="PTHR21043">
    <property type="entry name" value="IOJAP SUPERFAMILY ORTHOLOG"/>
    <property type="match status" value="1"/>
</dbReference>
<keyword evidence="2" id="KW-0963">Cytoplasm</keyword>
<dbReference type="GO" id="GO:0005737">
    <property type="term" value="C:cytoplasm"/>
    <property type="evidence" value="ECO:0007669"/>
    <property type="project" value="UniProtKB-SubCell"/>
</dbReference>
<dbReference type="PANTHER" id="PTHR21043:SF0">
    <property type="entry name" value="MITOCHONDRIAL ASSEMBLY OF RIBOSOMAL LARGE SUBUNIT PROTEIN 1"/>
    <property type="match status" value="1"/>
</dbReference>
<evidence type="ECO:0000256" key="2">
    <source>
        <dbReference type="HAMAP-Rule" id="MF_01477"/>
    </source>
</evidence>
<reference evidence="3" key="1">
    <citation type="submission" date="2020-10" db="EMBL/GenBank/DDBJ databases">
        <authorList>
            <person name="Gilroy R."/>
        </authorList>
    </citation>
    <scope>NUCLEOTIDE SEQUENCE</scope>
    <source>
        <strain evidence="3">ChiHcec3-6078</strain>
    </source>
</reference>
<protein>
    <recommendedName>
        <fullName evidence="2">Ribosomal silencing factor RsfS</fullName>
    </recommendedName>
</protein>
<comment type="similarity">
    <text evidence="1 2">Belongs to the Iojap/RsfS family.</text>
</comment>
<gene>
    <name evidence="2 3" type="primary">rsfS</name>
    <name evidence="3" type="ORF">IAC50_06305</name>
</gene>
<evidence type="ECO:0000256" key="1">
    <source>
        <dbReference type="ARBA" id="ARBA00010574"/>
    </source>
</evidence>
<comment type="subunit">
    <text evidence="2">Interacts with ribosomal protein uL14 (rplN).</text>
</comment>
<dbReference type="Proteomes" id="UP000824090">
    <property type="component" value="Unassembled WGS sequence"/>
</dbReference>
<keyword evidence="2" id="KW-0810">Translation regulation</keyword>
<dbReference type="Gene3D" id="3.30.460.10">
    <property type="entry name" value="Beta Polymerase, domain 2"/>
    <property type="match status" value="1"/>
</dbReference>
<reference evidence="3" key="2">
    <citation type="journal article" date="2021" name="PeerJ">
        <title>Extensive microbial diversity within the chicken gut microbiome revealed by metagenomics and culture.</title>
        <authorList>
            <person name="Gilroy R."/>
            <person name="Ravi A."/>
            <person name="Getino M."/>
            <person name="Pursley I."/>
            <person name="Horton D.L."/>
            <person name="Alikhan N.F."/>
            <person name="Baker D."/>
            <person name="Gharbi K."/>
            <person name="Hall N."/>
            <person name="Watson M."/>
            <person name="Adriaenssens E.M."/>
            <person name="Foster-Nyarko E."/>
            <person name="Jarju S."/>
            <person name="Secka A."/>
            <person name="Antonio M."/>
            <person name="Oren A."/>
            <person name="Chaudhuri R.R."/>
            <person name="La Ragione R."/>
            <person name="Hildebrand F."/>
            <person name="Pallen M.J."/>
        </authorList>
    </citation>
    <scope>NUCLEOTIDE SEQUENCE</scope>
    <source>
        <strain evidence="3">ChiHcec3-6078</strain>
    </source>
</reference>
<sequence>MEPRNLALRIAELLTDKKAENVTVIDISPKASFADYFVLASGSSERQMMALTENIEDLLEPEGIFPKNVEGKRSSGWILMDYGDVVVNVMTSEMREKYNIEKIWGDCESLDIN</sequence>
<comment type="caution">
    <text evidence="3">The sequence shown here is derived from an EMBL/GenBank/DDBJ whole genome shotgun (WGS) entry which is preliminary data.</text>
</comment>
<dbReference type="InterPro" id="IPR004394">
    <property type="entry name" value="Iojap/RsfS/C7orf30"/>
</dbReference>
<dbReference type="GO" id="GO:0042256">
    <property type="term" value="P:cytosolic ribosome assembly"/>
    <property type="evidence" value="ECO:0007669"/>
    <property type="project" value="UniProtKB-UniRule"/>
</dbReference>
<evidence type="ECO:0000313" key="3">
    <source>
        <dbReference type="EMBL" id="HIU26083.1"/>
    </source>
</evidence>
<evidence type="ECO:0000313" key="4">
    <source>
        <dbReference type="Proteomes" id="UP000824090"/>
    </source>
</evidence>
<dbReference type="GO" id="GO:0043023">
    <property type="term" value="F:ribosomal large subunit binding"/>
    <property type="evidence" value="ECO:0007669"/>
    <property type="project" value="TreeGrafter"/>
</dbReference>
<dbReference type="HAMAP" id="MF_01477">
    <property type="entry name" value="Iojap_RsfS"/>
    <property type="match status" value="1"/>
</dbReference>
<dbReference type="SUPFAM" id="SSF81301">
    <property type="entry name" value="Nucleotidyltransferase"/>
    <property type="match status" value="1"/>
</dbReference>
<organism evidence="3 4">
    <name type="scientific">Candidatus Allocopromorpha excrementigallinarum</name>
    <dbReference type="NCBI Taxonomy" id="2840742"/>
    <lineage>
        <taxon>Bacteria</taxon>
        <taxon>Bacillati</taxon>
        <taxon>Bacillota</taxon>
        <taxon>Clostridia</taxon>
        <taxon>Eubacteriales</taxon>
        <taxon>Eubacteriaceae</taxon>
        <taxon>Eubacteriaceae incertae sedis</taxon>
        <taxon>Candidatus Allocopromorpha</taxon>
    </lineage>
</organism>
<comment type="subcellular location">
    <subcellularLocation>
        <location evidence="2">Cytoplasm</location>
    </subcellularLocation>
</comment>
<dbReference type="Pfam" id="PF02410">
    <property type="entry name" value="RsfS"/>
    <property type="match status" value="1"/>
</dbReference>
<accession>A0A9D1I0N2</accession>